<keyword evidence="2" id="KW-1185">Reference proteome</keyword>
<dbReference type="EMBL" id="BGZN01000002">
    <property type="protein sequence ID" value="GBR72810.1"/>
    <property type="molecule type" value="Genomic_DNA"/>
</dbReference>
<accession>A0A388T998</accession>
<gene>
    <name evidence="1" type="ORF">NO1_0274</name>
</gene>
<evidence type="ECO:0000313" key="2">
    <source>
        <dbReference type="Proteomes" id="UP000269352"/>
    </source>
</evidence>
<name>A0A388T998_TERA1</name>
<sequence length="96" mass="10097">MAFDINNLNPVDNLTSRGKSPVEYTYWNQNTDTVTAAGYFVNLAFAVNDIIRVYAANSAKISFYRITAVSDGSSGTVAGTATIALIGDIPAPSSGT</sequence>
<dbReference type="Proteomes" id="UP000269352">
    <property type="component" value="Unassembled WGS sequence"/>
</dbReference>
<comment type="caution">
    <text evidence="1">The sequence shown here is derived from an EMBL/GenBank/DDBJ whole genome shotgun (WGS) entry which is preliminary data.</text>
</comment>
<dbReference type="AlphaFoldDB" id="A0A388T998"/>
<protein>
    <submittedName>
        <fullName evidence="1">Uncharacterized protein</fullName>
    </submittedName>
</protein>
<organism evidence="1 2">
    <name type="scientific">Termititenax aidoneus</name>
    <dbReference type="NCBI Taxonomy" id="2218524"/>
    <lineage>
        <taxon>Bacteria</taxon>
        <taxon>Bacillati</taxon>
        <taxon>Candidatus Margulisiibacteriota</taxon>
        <taxon>Candidatus Termititenacia</taxon>
        <taxon>Candidatus Termititenacales</taxon>
        <taxon>Candidatus Termititenacaceae</taxon>
        <taxon>Candidatus Termititenax</taxon>
    </lineage>
</organism>
<reference evidence="1 2" key="1">
    <citation type="journal article" date="2019" name="ISME J.">
        <title>Genome analyses of uncultured TG2/ZB3 bacteria in 'Margulisbacteria' specifically attached to ectosymbiotic spirochetes of protists in the termite gut.</title>
        <authorList>
            <person name="Utami Y.D."/>
            <person name="Kuwahara H."/>
            <person name="Igai K."/>
            <person name="Murakami T."/>
            <person name="Sugaya K."/>
            <person name="Morikawa T."/>
            <person name="Nagura Y."/>
            <person name="Yuki M."/>
            <person name="Deevong P."/>
            <person name="Inoue T."/>
            <person name="Kihara K."/>
            <person name="Lo N."/>
            <person name="Yamada A."/>
            <person name="Ohkuma M."/>
            <person name="Hongoh Y."/>
        </authorList>
    </citation>
    <scope>NUCLEOTIDE SEQUENCE [LARGE SCALE GENOMIC DNA]</scope>
    <source>
        <strain evidence="1">NkOx7-01</strain>
    </source>
</reference>
<proteinExistence type="predicted"/>
<evidence type="ECO:0000313" key="1">
    <source>
        <dbReference type="EMBL" id="GBR72810.1"/>
    </source>
</evidence>